<sequence length="101" mass="11025">MVSLPRSTSLLGLAVEAGDLFISICSKIQLQYLFVCLDAEESHLIWISIGWGLVRVQTQRTGLTGPKSNSTLRAIIARAIGQLVIIVLVNSNHPRVVLLCK</sequence>
<reference evidence="1 2" key="1">
    <citation type="submission" date="2019-09" db="EMBL/GenBank/DDBJ databases">
        <authorList>
            <person name="Ou C."/>
        </authorList>
    </citation>
    <scope>NUCLEOTIDE SEQUENCE [LARGE SCALE GENOMIC DNA]</scope>
    <source>
        <strain evidence="1">S2</strain>
        <tissue evidence="1">Leaf</tissue>
    </source>
</reference>
<accession>A0A5N5I6I2</accession>
<dbReference type="AlphaFoldDB" id="A0A5N5I6I2"/>
<name>A0A5N5I6I2_9ROSA</name>
<comment type="caution">
    <text evidence="1">The sequence shown here is derived from an EMBL/GenBank/DDBJ whole genome shotgun (WGS) entry which is preliminary data.</text>
</comment>
<organism evidence="1 2">
    <name type="scientific">Pyrus ussuriensis x Pyrus communis</name>
    <dbReference type="NCBI Taxonomy" id="2448454"/>
    <lineage>
        <taxon>Eukaryota</taxon>
        <taxon>Viridiplantae</taxon>
        <taxon>Streptophyta</taxon>
        <taxon>Embryophyta</taxon>
        <taxon>Tracheophyta</taxon>
        <taxon>Spermatophyta</taxon>
        <taxon>Magnoliopsida</taxon>
        <taxon>eudicotyledons</taxon>
        <taxon>Gunneridae</taxon>
        <taxon>Pentapetalae</taxon>
        <taxon>rosids</taxon>
        <taxon>fabids</taxon>
        <taxon>Rosales</taxon>
        <taxon>Rosaceae</taxon>
        <taxon>Amygdaloideae</taxon>
        <taxon>Maleae</taxon>
        <taxon>Pyrus</taxon>
    </lineage>
</organism>
<gene>
    <name evidence="1" type="ORF">D8674_029497</name>
</gene>
<proteinExistence type="predicted"/>
<dbReference type="EMBL" id="SMOL01000120">
    <property type="protein sequence ID" value="KAB2633250.1"/>
    <property type="molecule type" value="Genomic_DNA"/>
</dbReference>
<reference evidence="1 2" key="3">
    <citation type="submission" date="2019-11" db="EMBL/GenBank/DDBJ databases">
        <title>A de novo genome assembly of a pear dwarfing rootstock.</title>
        <authorList>
            <person name="Wang F."/>
            <person name="Wang J."/>
            <person name="Li S."/>
            <person name="Zhang Y."/>
            <person name="Fang M."/>
            <person name="Ma L."/>
            <person name="Zhao Y."/>
            <person name="Jiang S."/>
        </authorList>
    </citation>
    <scope>NUCLEOTIDE SEQUENCE [LARGE SCALE GENOMIC DNA]</scope>
    <source>
        <strain evidence="1">S2</strain>
        <tissue evidence="1">Leaf</tissue>
    </source>
</reference>
<reference evidence="2" key="2">
    <citation type="submission" date="2019-10" db="EMBL/GenBank/DDBJ databases">
        <title>A de novo genome assembly of a pear dwarfing rootstock.</title>
        <authorList>
            <person name="Wang F."/>
            <person name="Wang J."/>
            <person name="Li S."/>
            <person name="Zhang Y."/>
            <person name="Fang M."/>
            <person name="Ma L."/>
            <person name="Zhao Y."/>
            <person name="Jiang S."/>
        </authorList>
    </citation>
    <scope>NUCLEOTIDE SEQUENCE [LARGE SCALE GENOMIC DNA]</scope>
</reference>
<evidence type="ECO:0000313" key="2">
    <source>
        <dbReference type="Proteomes" id="UP000327157"/>
    </source>
</evidence>
<protein>
    <submittedName>
        <fullName evidence="1">Pentatricopeptide repeat-containing protein</fullName>
    </submittedName>
</protein>
<dbReference type="Proteomes" id="UP000327157">
    <property type="component" value="Chromosome 6"/>
</dbReference>
<evidence type="ECO:0000313" key="1">
    <source>
        <dbReference type="EMBL" id="KAB2633250.1"/>
    </source>
</evidence>
<keyword evidence="2" id="KW-1185">Reference proteome</keyword>